<dbReference type="Proteomes" id="UP001162501">
    <property type="component" value="Chromosome 28"/>
</dbReference>
<accession>A0ACB0EWK9</accession>
<evidence type="ECO:0000313" key="2">
    <source>
        <dbReference type="Proteomes" id="UP001162501"/>
    </source>
</evidence>
<reference evidence="1" key="1">
    <citation type="submission" date="2023-05" db="EMBL/GenBank/DDBJ databases">
        <authorList>
            <consortium name="ELIXIR-Norway"/>
        </authorList>
    </citation>
    <scope>NUCLEOTIDE SEQUENCE</scope>
</reference>
<gene>
    <name evidence="1" type="ORF">MRATA1EN3_LOCUS16172</name>
</gene>
<organism evidence="1 2">
    <name type="scientific">Rangifer tarandus platyrhynchus</name>
    <name type="common">Svalbard reindeer</name>
    <dbReference type="NCBI Taxonomy" id="3082113"/>
    <lineage>
        <taxon>Eukaryota</taxon>
        <taxon>Metazoa</taxon>
        <taxon>Chordata</taxon>
        <taxon>Craniata</taxon>
        <taxon>Vertebrata</taxon>
        <taxon>Euteleostomi</taxon>
        <taxon>Mammalia</taxon>
        <taxon>Eutheria</taxon>
        <taxon>Laurasiatheria</taxon>
        <taxon>Artiodactyla</taxon>
        <taxon>Ruminantia</taxon>
        <taxon>Pecora</taxon>
        <taxon>Cervidae</taxon>
        <taxon>Odocoileinae</taxon>
        <taxon>Rangifer</taxon>
    </lineage>
</organism>
<proteinExistence type="predicted"/>
<dbReference type="EMBL" id="OX596112">
    <property type="protein sequence ID" value="CAI9704959.1"/>
    <property type="molecule type" value="Genomic_DNA"/>
</dbReference>
<evidence type="ECO:0000313" key="1">
    <source>
        <dbReference type="EMBL" id="CAI9704959.1"/>
    </source>
</evidence>
<protein>
    <submittedName>
        <fullName evidence="1">Uncharacterized protein</fullName>
    </submittedName>
</protein>
<name>A0ACB0EWK9_RANTA</name>
<sequence length="293" mass="29593">MEGTASRAEARRSEPAPAPGCACSGSAERGRGGEGRGAGAEQQYPGDPGPGLQWGSHRQPAPASCQHASHTANSTVTNSNTNQGSPSNAKGSASTGPAPELTAENATSQAFAGPTAQRQQRGVIAGREDKDHGGRCRRGPSAPSLHPGPCSSVGTRATLTPVPAGEAAVALTQAEDPRLPVSRRDGHRESPAGEGESPSRLRPRGQAKRRASHTREGGSPPAACAPVPGTLSLASRPAPEGDSGVQSPPLPGNKSLRTGEPPSAARSPLPQHMLARAQAVGSLDGVSHSGRLL</sequence>